<dbReference type="AlphaFoldDB" id="A0A8X8XAA5"/>
<keyword evidence="6" id="KW-0812">Transmembrane</keyword>
<evidence type="ECO:0000256" key="1">
    <source>
        <dbReference type="ARBA" id="ARBA00006787"/>
    </source>
</evidence>
<evidence type="ECO:0000313" key="8">
    <source>
        <dbReference type="Proteomes" id="UP000298416"/>
    </source>
</evidence>
<dbReference type="PANTHER" id="PTHR10543:SF46">
    <property type="entry name" value="CAROTENOID CLEAVAGE DIOXYGENASE 4, CHLOROPLASTIC-RELATED"/>
    <property type="match status" value="1"/>
</dbReference>
<dbReference type="PANTHER" id="PTHR10543">
    <property type="entry name" value="BETA-CAROTENE DIOXYGENASE"/>
    <property type="match status" value="1"/>
</dbReference>
<sequence>MLNRLDIRRDDDDGVAVVFVPSVHHVQHIQPGLIDPVHFSLIIRVALDHAQLRHLIAVDSQHRLPPQDLERLNHDLRIGEYGVALRHGEVVDRKAKDSPVSGSVLGYAVIVNFFCFFFFGWGRDRGLMDSSPLPPSIDPHHLLSGNFAPVEELPPTACEVVEGSLPTSLNGAYIRNGPNPHFFPRGPYHPFDGDGMLHSISISGGQATFCSRYVKTYKFKTEAENGRPFFPSPFSSCHGGLATAARFLLTVARGAFGQFDPSANGFGTANTSLACFNGNLYALCESDLPYQIQLAEDGDIITLGRCDFGGGRDMTERMTAHPHSDPDSGEVFAFKCNVFAPFLAFFKIDSGGKRGSDLTISSMKRMACVHDFGLTKRFIVFQDVQIEMDPVEVVMGRTPLVCHREKVPRVGILPREAANDGGVVWIETPGLNLLHITNAWEGDCGGRIVIVAPNFLAADRGFLDTSLMHSRFEMIELDINEKKVVSRCVLSRKNMEFGVINQAYAGKKNRYMYAAVIAEMPKAGGVVKIDLSKAGAEGSDCKVAMREFGEGCYGGEPYFVAGEGAEEEDDGYLVTYVHKESSEESWFWVMDAKSPTLEIVARVRLPGRVPYGYHGLFVPEKHLKLL</sequence>
<feature type="binding site" evidence="5">
    <location>
        <position position="321"/>
    </location>
    <ligand>
        <name>Fe cation</name>
        <dbReference type="ChEBI" id="CHEBI:24875"/>
        <note>catalytic</note>
    </ligand>
</feature>
<feature type="binding site" evidence="5">
    <location>
        <position position="614"/>
    </location>
    <ligand>
        <name>Fe cation</name>
        <dbReference type="ChEBI" id="CHEBI:24875"/>
        <note>catalytic</note>
    </ligand>
</feature>
<reference evidence="7" key="2">
    <citation type="submission" date="2020-08" db="EMBL/GenBank/DDBJ databases">
        <title>Plant Genome Project.</title>
        <authorList>
            <person name="Zhang R.-G."/>
        </authorList>
    </citation>
    <scope>NUCLEOTIDE SEQUENCE</scope>
    <source>
        <strain evidence="7">Huo1</strain>
        <tissue evidence="7">Leaf</tissue>
    </source>
</reference>
<comment type="caution">
    <text evidence="7">The sequence shown here is derived from an EMBL/GenBank/DDBJ whole genome shotgun (WGS) entry which is preliminary data.</text>
</comment>
<dbReference type="GO" id="GO:0009570">
    <property type="term" value="C:chloroplast stroma"/>
    <property type="evidence" value="ECO:0007669"/>
    <property type="project" value="TreeGrafter"/>
</dbReference>
<evidence type="ECO:0000256" key="4">
    <source>
        <dbReference type="ARBA" id="ARBA00023004"/>
    </source>
</evidence>
<feature type="transmembrane region" description="Helical" evidence="6">
    <location>
        <begin position="104"/>
        <end position="122"/>
    </location>
</feature>
<dbReference type="GO" id="GO:0010436">
    <property type="term" value="F:carotenoid dioxygenase activity"/>
    <property type="evidence" value="ECO:0007669"/>
    <property type="project" value="TreeGrafter"/>
</dbReference>
<reference evidence="7" key="1">
    <citation type="submission" date="2018-01" db="EMBL/GenBank/DDBJ databases">
        <authorList>
            <person name="Mao J.F."/>
        </authorList>
    </citation>
    <scope>NUCLEOTIDE SEQUENCE</scope>
    <source>
        <strain evidence="7">Huo1</strain>
        <tissue evidence="7">Leaf</tissue>
    </source>
</reference>
<dbReference type="Pfam" id="PF03055">
    <property type="entry name" value="RPE65"/>
    <property type="match status" value="1"/>
</dbReference>
<comment type="cofactor">
    <cofactor evidence="5">
        <name>Fe(2+)</name>
        <dbReference type="ChEBI" id="CHEBI:29033"/>
    </cofactor>
    <text evidence="5">Binds 1 Fe(2+) ion per subunit.</text>
</comment>
<keyword evidence="3" id="KW-0560">Oxidoreductase</keyword>
<feature type="binding site" evidence="5">
    <location>
        <position position="370"/>
    </location>
    <ligand>
        <name>Fe cation</name>
        <dbReference type="ChEBI" id="CHEBI:24875"/>
        <note>catalytic</note>
    </ligand>
</feature>
<dbReference type="InterPro" id="IPR004294">
    <property type="entry name" value="Carotenoid_Oase"/>
</dbReference>
<dbReference type="GO" id="GO:0016121">
    <property type="term" value="P:carotene catabolic process"/>
    <property type="evidence" value="ECO:0007669"/>
    <property type="project" value="TreeGrafter"/>
</dbReference>
<evidence type="ECO:0000256" key="3">
    <source>
        <dbReference type="ARBA" id="ARBA00022964"/>
    </source>
</evidence>
<evidence type="ECO:0000256" key="2">
    <source>
        <dbReference type="ARBA" id="ARBA00022723"/>
    </source>
</evidence>
<keyword evidence="2 5" id="KW-0479">Metal-binding</keyword>
<name>A0A8X8XAA5_SALSN</name>
<dbReference type="Proteomes" id="UP000298416">
    <property type="component" value="Unassembled WGS sequence"/>
</dbReference>
<keyword evidence="3" id="KW-0223">Dioxygenase</keyword>
<keyword evidence="6" id="KW-1133">Transmembrane helix</keyword>
<accession>A0A8X8XAA5</accession>
<comment type="similarity">
    <text evidence="1">Belongs to the carotenoid oxygenase family.</text>
</comment>
<keyword evidence="8" id="KW-1185">Reference proteome</keyword>
<keyword evidence="4 5" id="KW-0408">Iron</keyword>
<evidence type="ECO:0008006" key="9">
    <source>
        <dbReference type="Google" id="ProtNLM"/>
    </source>
</evidence>
<dbReference type="GO" id="GO:0046872">
    <property type="term" value="F:metal ion binding"/>
    <property type="evidence" value="ECO:0007669"/>
    <property type="project" value="UniProtKB-KW"/>
</dbReference>
<keyword evidence="6" id="KW-0472">Membrane</keyword>
<feature type="binding site" evidence="5">
    <location>
        <position position="435"/>
    </location>
    <ligand>
        <name>Fe cation</name>
        <dbReference type="ChEBI" id="CHEBI:24875"/>
        <note>catalytic</note>
    </ligand>
</feature>
<evidence type="ECO:0000313" key="7">
    <source>
        <dbReference type="EMBL" id="KAG6409763.1"/>
    </source>
</evidence>
<gene>
    <name evidence="7" type="ORF">SASPL_127805</name>
</gene>
<proteinExistence type="inferred from homology"/>
<evidence type="ECO:0000256" key="5">
    <source>
        <dbReference type="PIRSR" id="PIRSR604294-1"/>
    </source>
</evidence>
<evidence type="ECO:0000256" key="6">
    <source>
        <dbReference type="SAM" id="Phobius"/>
    </source>
</evidence>
<dbReference type="EMBL" id="PNBA02000010">
    <property type="protein sequence ID" value="KAG6409763.1"/>
    <property type="molecule type" value="Genomic_DNA"/>
</dbReference>
<protein>
    <recommendedName>
        <fullName evidence="9">9-cis-epoxycarotenoid dioxygenase</fullName>
    </recommendedName>
</protein>
<organism evidence="7">
    <name type="scientific">Salvia splendens</name>
    <name type="common">Scarlet sage</name>
    <dbReference type="NCBI Taxonomy" id="180675"/>
    <lineage>
        <taxon>Eukaryota</taxon>
        <taxon>Viridiplantae</taxon>
        <taxon>Streptophyta</taxon>
        <taxon>Embryophyta</taxon>
        <taxon>Tracheophyta</taxon>
        <taxon>Spermatophyta</taxon>
        <taxon>Magnoliopsida</taxon>
        <taxon>eudicotyledons</taxon>
        <taxon>Gunneridae</taxon>
        <taxon>Pentapetalae</taxon>
        <taxon>asterids</taxon>
        <taxon>lamiids</taxon>
        <taxon>Lamiales</taxon>
        <taxon>Lamiaceae</taxon>
        <taxon>Nepetoideae</taxon>
        <taxon>Mentheae</taxon>
        <taxon>Salviinae</taxon>
        <taxon>Salvia</taxon>
        <taxon>Salvia subgen. Calosphace</taxon>
        <taxon>core Calosphace</taxon>
    </lineage>
</organism>